<evidence type="ECO:0000259" key="6">
    <source>
        <dbReference type="PROSITE" id="PS50103"/>
    </source>
</evidence>
<dbReference type="Proteomes" id="UP000734854">
    <property type="component" value="Unassembled WGS sequence"/>
</dbReference>
<dbReference type="GO" id="GO:0000209">
    <property type="term" value="P:protein polyubiquitination"/>
    <property type="evidence" value="ECO:0007669"/>
    <property type="project" value="InterPro"/>
</dbReference>
<dbReference type="SMART" id="SM00356">
    <property type="entry name" value="ZnF_C3H1"/>
    <property type="match status" value="3"/>
</dbReference>
<keyword evidence="3 5" id="KW-0863">Zinc-finger</keyword>
<dbReference type="EMBL" id="JACMSC010000012">
    <property type="protein sequence ID" value="KAG6496647.1"/>
    <property type="molecule type" value="Genomic_DNA"/>
</dbReference>
<feature type="domain" description="C3H1-type" evidence="6">
    <location>
        <begin position="139"/>
        <end position="166"/>
    </location>
</feature>
<name>A0A8J5KXC7_ZINOF</name>
<dbReference type="PANTHER" id="PTHR11224">
    <property type="entry name" value="MAKORIN-RELATED"/>
    <property type="match status" value="1"/>
</dbReference>
<dbReference type="PROSITE" id="PS50103">
    <property type="entry name" value="ZF_C3H1"/>
    <property type="match status" value="2"/>
</dbReference>
<evidence type="ECO:0000256" key="5">
    <source>
        <dbReference type="PROSITE-ProRule" id="PRU00723"/>
    </source>
</evidence>
<dbReference type="InterPro" id="IPR045072">
    <property type="entry name" value="MKRN-like"/>
</dbReference>
<sequence length="582" mass="66970">MRTLCKFYMHGACLKGDHCDFSHDWQDQANNKGVCSYGSHCRCDHVKVSRARASGLSSYRAILSTNPHPYITSGSQQVSHASVVPSTKQYNLQSSTSIDVLAMKSADIFLVTSAWTTSDSESSTCLNDEPRAHQTSLRDADRPICSFAAAGQCPYGERCSRLHGDLCTICGKHCLHPFRDDEREDHIKTSINCKYFDFGNRTCPFGTSRFYKHAYRDGRLEEVVLRHLDADDGGTVIAKNIRLSDFLCNLTILKLHSILLKKPVPIIEDYQDNRWRCFKFIYVLPGWEGSAHDGRVLRDAMIRFDCLKVPQGCYYLVDSRYCIADEFLAPFRGQWYHLNEFHGHRPHTTEEYFNMKHSKVRNVIERCFGLLKGRWKILASPSFFPIETQVRIILACFLLHNLIRKYMSFNPQELEPLEEYDMEDEHFEYDEYVTSITPTEEWTNFKIHWLKSSLQKKFQMNIEKLPRFSFDLLGAEEEKVSLEISSFLVGNRGKNPWKFRSEVLIEEEEERPSPGDLIMFFLIYAIDQTRNLFDSCSKSIYGATFDGGSPVSDGGASLPQCDLVPLPEGVRRWSITRASRTR</sequence>
<dbReference type="Pfam" id="PF00642">
    <property type="entry name" value="zf-CCCH"/>
    <property type="match status" value="1"/>
</dbReference>
<comment type="caution">
    <text evidence="7">The sequence shown here is derived from an EMBL/GenBank/DDBJ whole genome shotgun (WGS) entry which is preliminary data.</text>
</comment>
<dbReference type="GO" id="GO:0008270">
    <property type="term" value="F:zinc ion binding"/>
    <property type="evidence" value="ECO:0007669"/>
    <property type="project" value="UniProtKB-KW"/>
</dbReference>
<dbReference type="InterPro" id="IPR036855">
    <property type="entry name" value="Znf_CCCH_sf"/>
</dbReference>
<dbReference type="Pfam" id="PF13359">
    <property type="entry name" value="DDE_Tnp_4"/>
    <property type="match status" value="1"/>
</dbReference>
<comment type="cofactor">
    <cofactor evidence="1">
        <name>a divalent metal cation</name>
        <dbReference type="ChEBI" id="CHEBI:60240"/>
    </cofactor>
</comment>
<feature type="domain" description="C3H1-type" evidence="6">
    <location>
        <begin position="4"/>
        <end position="26"/>
    </location>
</feature>
<feature type="zinc finger region" description="C3H1-type" evidence="5">
    <location>
        <begin position="4"/>
        <end position="26"/>
    </location>
</feature>
<evidence type="ECO:0000256" key="4">
    <source>
        <dbReference type="ARBA" id="ARBA00022833"/>
    </source>
</evidence>
<evidence type="ECO:0000313" key="7">
    <source>
        <dbReference type="EMBL" id="KAG6496647.1"/>
    </source>
</evidence>
<dbReference type="InterPro" id="IPR000571">
    <property type="entry name" value="Znf_CCCH"/>
</dbReference>
<reference evidence="7 8" key="1">
    <citation type="submission" date="2020-08" db="EMBL/GenBank/DDBJ databases">
        <title>Plant Genome Project.</title>
        <authorList>
            <person name="Zhang R.-G."/>
        </authorList>
    </citation>
    <scope>NUCLEOTIDE SEQUENCE [LARGE SCALE GENOMIC DNA]</scope>
    <source>
        <tissue evidence="7">Rhizome</tissue>
    </source>
</reference>
<dbReference type="GO" id="GO:0061630">
    <property type="term" value="F:ubiquitin protein ligase activity"/>
    <property type="evidence" value="ECO:0007669"/>
    <property type="project" value="InterPro"/>
</dbReference>
<dbReference type="SUPFAM" id="SSF90229">
    <property type="entry name" value="CCCH zinc finger"/>
    <property type="match status" value="1"/>
</dbReference>
<protein>
    <recommendedName>
        <fullName evidence="6">C3H1-type domain-containing protein</fullName>
    </recommendedName>
</protein>
<dbReference type="PANTHER" id="PTHR11224:SF10">
    <property type="entry name" value="IP09428P-RELATED"/>
    <property type="match status" value="1"/>
</dbReference>
<feature type="zinc finger region" description="C3H1-type" evidence="5">
    <location>
        <begin position="139"/>
        <end position="166"/>
    </location>
</feature>
<evidence type="ECO:0000256" key="2">
    <source>
        <dbReference type="ARBA" id="ARBA00022723"/>
    </source>
</evidence>
<evidence type="ECO:0000313" key="8">
    <source>
        <dbReference type="Proteomes" id="UP000734854"/>
    </source>
</evidence>
<dbReference type="InterPro" id="IPR027806">
    <property type="entry name" value="HARBI1_dom"/>
</dbReference>
<evidence type="ECO:0000256" key="3">
    <source>
        <dbReference type="ARBA" id="ARBA00022771"/>
    </source>
</evidence>
<keyword evidence="4 5" id="KW-0862">Zinc</keyword>
<accession>A0A8J5KXC7</accession>
<keyword evidence="2 5" id="KW-0479">Metal-binding</keyword>
<dbReference type="AlphaFoldDB" id="A0A8J5KXC7"/>
<proteinExistence type="predicted"/>
<gene>
    <name evidence="7" type="ORF">ZIOFF_044517</name>
</gene>
<dbReference type="Gene3D" id="4.10.1000.10">
    <property type="entry name" value="Zinc finger, CCCH-type"/>
    <property type="match status" value="1"/>
</dbReference>
<organism evidence="7 8">
    <name type="scientific">Zingiber officinale</name>
    <name type="common">Ginger</name>
    <name type="synonym">Amomum zingiber</name>
    <dbReference type="NCBI Taxonomy" id="94328"/>
    <lineage>
        <taxon>Eukaryota</taxon>
        <taxon>Viridiplantae</taxon>
        <taxon>Streptophyta</taxon>
        <taxon>Embryophyta</taxon>
        <taxon>Tracheophyta</taxon>
        <taxon>Spermatophyta</taxon>
        <taxon>Magnoliopsida</taxon>
        <taxon>Liliopsida</taxon>
        <taxon>Zingiberales</taxon>
        <taxon>Zingiberaceae</taxon>
        <taxon>Zingiber</taxon>
    </lineage>
</organism>
<evidence type="ECO:0000256" key="1">
    <source>
        <dbReference type="ARBA" id="ARBA00001968"/>
    </source>
</evidence>
<keyword evidence="8" id="KW-1185">Reference proteome</keyword>